<dbReference type="InterPro" id="IPR002397">
    <property type="entry name" value="Cyt_P450_B"/>
</dbReference>
<name>A0ABX8CFK4_9NOCA</name>
<evidence type="ECO:0000256" key="4">
    <source>
        <dbReference type="ARBA" id="ARBA00023002"/>
    </source>
</evidence>
<gene>
    <name evidence="8" type="ORF">KHQ06_19660</name>
</gene>
<keyword evidence="2 7" id="KW-0349">Heme</keyword>
<dbReference type="PROSITE" id="PS00086">
    <property type="entry name" value="CYTOCHROME_P450"/>
    <property type="match status" value="1"/>
</dbReference>
<comment type="similarity">
    <text evidence="1 7">Belongs to the cytochrome P450 family.</text>
</comment>
<dbReference type="PANTHER" id="PTHR46696">
    <property type="entry name" value="P450, PUTATIVE (EUROFUNG)-RELATED"/>
    <property type="match status" value="1"/>
</dbReference>
<dbReference type="InterPro" id="IPR017972">
    <property type="entry name" value="Cyt_P450_CS"/>
</dbReference>
<sequence length="398" mass="43825">MIDEQPIVLTDEFFQDPHATYERLRERGPVHHVRFPHGVIGWLVTDYALARQVLSEPTISKNLRAVADDNRLVGGATIADPGNSQHMLNADPPHHTRMRKLVDRAFTPAAVAALAPRITAIADELLDTIAPGETVDLLRQYAFPLPITVICELLGVPAADRTDFQRWSGELVTAQSHAAKADANTQLAKYFDDLIAERRSDGGADLLSGLIRATEAGDRLSPDELRSNALLLLIAGHETTVNLIASCVPALPDDARVRQSIATDSLATKAFREEVLRYHSPVHITTFRYTTAPITLADLRIEAGELIMVSLGASNRDRGRFADPDTFHPDRIDNHHIAFGYGAHFCLGAPLARLETDIALSRLLTRFPALTLAIDSARLRWRPSVVIRGLTELPVHCR</sequence>
<keyword evidence="9" id="KW-1185">Reference proteome</keyword>
<evidence type="ECO:0000256" key="3">
    <source>
        <dbReference type="ARBA" id="ARBA00022723"/>
    </source>
</evidence>
<keyword evidence="3 7" id="KW-0479">Metal-binding</keyword>
<dbReference type="InterPro" id="IPR036396">
    <property type="entry name" value="Cyt_P450_sf"/>
</dbReference>
<protein>
    <submittedName>
        <fullName evidence="8">Cytochrome P450</fullName>
    </submittedName>
</protein>
<dbReference type="PRINTS" id="PR00359">
    <property type="entry name" value="BP450"/>
</dbReference>
<keyword evidence="6 7" id="KW-0503">Monooxygenase</keyword>
<evidence type="ECO:0000256" key="5">
    <source>
        <dbReference type="ARBA" id="ARBA00023004"/>
    </source>
</evidence>
<dbReference type="EMBL" id="CP074371">
    <property type="protein sequence ID" value="QVI18754.1"/>
    <property type="molecule type" value="Genomic_DNA"/>
</dbReference>
<dbReference type="SUPFAM" id="SSF48264">
    <property type="entry name" value="Cytochrome P450"/>
    <property type="match status" value="1"/>
</dbReference>
<evidence type="ECO:0000256" key="6">
    <source>
        <dbReference type="ARBA" id="ARBA00023033"/>
    </source>
</evidence>
<dbReference type="Pfam" id="PF00067">
    <property type="entry name" value="p450"/>
    <property type="match status" value="1"/>
</dbReference>
<dbReference type="Proteomes" id="UP000683310">
    <property type="component" value="Chromosome"/>
</dbReference>
<proteinExistence type="inferred from homology"/>
<dbReference type="InterPro" id="IPR001128">
    <property type="entry name" value="Cyt_P450"/>
</dbReference>
<dbReference type="PANTHER" id="PTHR46696:SF1">
    <property type="entry name" value="CYTOCHROME P450 YJIB-RELATED"/>
    <property type="match status" value="1"/>
</dbReference>
<reference evidence="8 9" key="1">
    <citation type="submission" date="2021-04" db="EMBL/GenBank/DDBJ databases">
        <title>Nocardia tengchongensis.</title>
        <authorList>
            <person name="Zhuang k."/>
            <person name="Ran Y."/>
            <person name="Li W."/>
        </authorList>
    </citation>
    <scope>NUCLEOTIDE SEQUENCE [LARGE SCALE GENOMIC DNA]</scope>
    <source>
        <strain evidence="8 9">CFH S0057</strain>
    </source>
</reference>
<evidence type="ECO:0000256" key="2">
    <source>
        <dbReference type="ARBA" id="ARBA00022617"/>
    </source>
</evidence>
<dbReference type="Gene3D" id="1.10.630.10">
    <property type="entry name" value="Cytochrome P450"/>
    <property type="match status" value="1"/>
</dbReference>
<evidence type="ECO:0000313" key="8">
    <source>
        <dbReference type="EMBL" id="QVI18754.1"/>
    </source>
</evidence>
<evidence type="ECO:0000256" key="7">
    <source>
        <dbReference type="RuleBase" id="RU000461"/>
    </source>
</evidence>
<evidence type="ECO:0000313" key="9">
    <source>
        <dbReference type="Proteomes" id="UP000683310"/>
    </source>
</evidence>
<accession>A0ABX8CFK4</accession>
<organism evidence="8 9">
    <name type="scientific">Nocardia tengchongensis</name>
    <dbReference type="NCBI Taxonomy" id="2055889"/>
    <lineage>
        <taxon>Bacteria</taxon>
        <taxon>Bacillati</taxon>
        <taxon>Actinomycetota</taxon>
        <taxon>Actinomycetes</taxon>
        <taxon>Mycobacteriales</taxon>
        <taxon>Nocardiaceae</taxon>
        <taxon>Nocardia</taxon>
    </lineage>
</organism>
<dbReference type="CDD" id="cd11029">
    <property type="entry name" value="CYP107-like"/>
    <property type="match status" value="1"/>
</dbReference>
<keyword evidence="4 7" id="KW-0560">Oxidoreductase</keyword>
<keyword evidence="5 7" id="KW-0408">Iron</keyword>
<evidence type="ECO:0000256" key="1">
    <source>
        <dbReference type="ARBA" id="ARBA00010617"/>
    </source>
</evidence>